<comment type="caution">
    <text evidence="1">The sequence shown here is derived from an EMBL/GenBank/DDBJ whole genome shotgun (WGS) entry which is preliminary data.</text>
</comment>
<organism evidence="1 2">
    <name type="scientific">Puccinia sorghi</name>
    <dbReference type="NCBI Taxonomy" id="27349"/>
    <lineage>
        <taxon>Eukaryota</taxon>
        <taxon>Fungi</taxon>
        <taxon>Dikarya</taxon>
        <taxon>Basidiomycota</taxon>
        <taxon>Pucciniomycotina</taxon>
        <taxon>Pucciniomycetes</taxon>
        <taxon>Pucciniales</taxon>
        <taxon>Pucciniaceae</taxon>
        <taxon>Puccinia</taxon>
    </lineage>
</organism>
<dbReference type="OrthoDB" id="428194at2759"/>
<dbReference type="CDD" id="cd09272">
    <property type="entry name" value="RNase_HI_RT_Ty1"/>
    <property type="match status" value="1"/>
</dbReference>
<dbReference type="AlphaFoldDB" id="A0A0L6UTU6"/>
<accession>A0A0L6UTU6</accession>
<sequence length="201" mass="22804">MNLEMAPYSIGLSQPALIRKGLEMLGLTDCYSSESLTDRIMFYTDATWAEDQETRISQSGSIAFWKSCPILWNSKKQKNITMSSTESELNALSDGEQENQWLSFLVEELWKLKLEPTIFHVDNRGLMEKLKNFGSNSKTKHLDIKIKNLREKFNNREIDVRLVPSEAMIADSLSKAAPFSSVKKLSDKCLTVISPSKQEGC</sequence>
<evidence type="ECO:0000313" key="1">
    <source>
        <dbReference type="EMBL" id="KNZ51958.1"/>
    </source>
</evidence>
<dbReference type="PANTHER" id="PTHR11439:SF483">
    <property type="entry name" value="PEPTIDE SYNTHASE GLIP-LIKE, PUTATIVE (AFU_ORTHOLOGUE AFUA_3G12920)-RELATED"/>
    <property type="match status" value="1"/>
</dbReference>
<keyword evidence="2" id="KW-1185">Reference proteome</keyword>
<proteinExistence type="predicted"/>
<gene>
    <name evidence="1" type="ORF">VP01_374g6</name>
</gene>
<dbReference type="VEuPathDB" id="FungiDB:VP01_374g6"/>
<reference evidence="1 2" key="1">
    <citation type="submission" date="2015-08" db="EMBL/GenBank/DDBJ databases">
        <title>Next Generation Sequencing and Analysis of the Genome of Puccinia sorghi L Schw, the Causal Agent of Maize Common Rust.</title>
        <authorList>
            <person name="Rochi L."/>
            <person name="Burguener G."/>
            <person name="Darino M."/>
            <person name="Turjanski A."/>
            <person name="Kreff E."/>
            <person name="Dieguez M.J."/>
            <person name="Sacco F."/>
        </authorList>
    </citation>
    <scope>NUCLEOTIDE SEQUENCE [LARGE SCALE GENOMIC DNA]</scope>
    <source>
        <strain evidence="1 2">RO10H11247</strain>
    </source>
</reference>
<dbReference type="PANTHER" id="PTHR11439">
    <property type="entry name" value="GAG-POL-RELATED RETROTRANSPOSON"/>
    <property type="match status" value="1"/>
</dbReference>
<name>A0A0L6UTU6_9BASI</name>
<dbReference type="STRING" id="27349.A0A0L6UTU6"/>
<evidence type="ECO:0000313" key="2">
    <source>
        <dbReference type="Proteomes" id="UP000037035"/>
    </source>
</evidence>
<dbReference type="EMBL" id="LAVV01008779">
    <property type="protein sequence ID" value="KNZ51958.1"/>
    <property type="molecule type" value="Genomic_DNA"/>
</dbReference>
<protein>
    <recommendedName>
        <fullName evidence="3">Reverse transcriptase Ty1/copia-type domain-containing protein</fullName>
    </recommendedName>
</protein>
<dbReference type="Proteomes" id="UP000037035">
    <property type="component" value="Unassembled WGS sequence"/>
</dbReference>
<evidence type="ECO:0008006" key="3">
    <source>
        <dbReference type="Google" id="ProtNLM"/>
    </source>
</evidence>